<dbReference type="SUPFAM" id="SSF54695">
    <property type="entry name" value="POZ domain"/>
    <property type="match status" value="1"/>
</dbReference>
<dbReference type="InterPro" id="IPR000210">
    <property type="entry name" value="BTB/POZ_dom"/>
</dbReference>
<reference evidence="3" key="1">
    <citation type="submission" date="2021-03" db="EMBL/GenBank/DDBJ databases">
        <authorList>
            <person name="Tagirdzhanova G."/>
        </authorList>
    </citation>
    <scope>NUCLEOTIDE SEQUENCE</scope>
</reference>
<dbReference type="Pfam" id="PF00651">
    <property type="entry name" value="BTB"/>
    <property type="match status" value="1"/>
</dbReference>
<dbReference type="PROSITE" id="PS50097">
    <property type="entry name" value="BTB"/>
    <property type="match status" value="1"/>
</dbReference>
<dbReference type="Gene3D" id="3.30.710.10">
    <property type="entry name" value="Potassium Channel Kv1.1, Chain A"/>
    <property type="match status" value="1"/>
</dbReference>
<dbReference type="SMART" id="SM00225">
    <property type="entry name" value="BTB"/>
    <property type="match status" value="1"/>
</dbReference>
<name>A0A8H3IQJ7_9LECA</name>
<accession>A0A8H3IQJ7</accession>
<feature type="domain" description="BTB" evidence="2">
    <location>
        <begin position="49"/>
        <end position="116"/>
    </location>
</feature>
<dbReference type="InterPro" id="IPR011333">
    <property type="entry name" value="SKP1/BTB/POZ_sf"/>
</dbReference>
<dbReference type="Proteomes" id="UP000664521">
    <property type="component" value="Unassembled WGS sequence"/>
</dbReference>
<evidence type="ECO:0000256" key="1">
    <source>
        <dbReference type="SAM" id="Coils"/>
    </source>
</evidence>
<dbReference type="CDD" id="cd18186">
    <property type="entry name" value="BTB_POZ_ZBTB_KLHL-like"/>
    <property type="match status" value="1"/>
</dbReference>
<comment type="caution">
    <text evidence="3">The sequence shown here is derived from an EMBL/GenBank/DDBJ whole genome shotgun (WGS) entry which is preliminary data.</text>
</comment>
<gene>
    <name evidence="3" type="ORF">HETSPECPRED_005399</name>
</gene>
<sequence length="352" mass="39445">MSAGLETPRKRRFSTISISSEPSSDPYAEKLYCHLMTSNYELFTTGKYSDFTVFCGNREFRLHRSIVCPRSSFFASALDSNFVEARSKVITLLDDDPAVVQKMLEFLYTSEYDEISQITVTGEKNNQNNDLPTEADEYERLACHVSLYAMADKYDIEDLKSLAKSKFQSSISNRWPIPFFPALLQEILHSTPHQDRGLRDIITPICAEHVTELLSRETIVSYPPHPSIVDDLQNEVTFNQTLSENGAFTSAVLTQVAHNSSEQLKDFGAAHAGLSQELAKYKEKSMNEVNSLKEKLRQARQKVIELETAMKAAGRQPLCCEGAGFAPSFVPGNPQSSAKLRLKCAACRKVCD</sequence>
<keyword evidence="4" id="KW-1185">Reference proteome</keyword>
<organism evidence="3 4">
    <name type="scientific">Heterodermia speciosa</name>
    <dbReference type="NCBI Taxonomy" id="116794"/>
    <lineage>
        <taxon>Eukaryota</taxon>
        <taxon>Fungi</taxon>
        <taxon>Dikarya</taxon>
        <taxon>Ascomycota</taxon>
        <taxon>Pezizomycotina</taxon>
        <taxon>Lecanoromycetes</taxon>
        <taxon>OSLEUM clade</taxon>
        <taxon>Lecanoromycetidae</taxon>
        <taxon>Caliciales</taxon>
        <taxon>Physciaceae</taxon>
        <taxon>Heterodermia</taxon>
    </lineage>
</organism>
<dbReference type="PANTHER" id="PTHR47843:SF5">
    <property type="entry name" value="BTB_POZ DOMAIN PROTEIN"/>
    <property type="match status" value="1"/>
</dbReference>
<protein>
    <recommendedName>
        <fullName evidence="2">BTB domain-containing protein</fullName>
    </recommendedName>
</protein>
<dbReference type="AlphaFoldDB" id="A0A8H3IQJ7"/>
<keyword evidence="1" id="KW-0175">Coiled coil</keyword>
<dbReference type="EMBL" id="CAJPDS010000034">
    <property type="protein sequence ID" value="CAF9923705.1"/>
    <property type="molecule type" value="Genomic_DNA"/>
</dbReference>
<dbReference type="PANTHER" id="PTHR47843">
    <property type="entry name" value="BTB DOMAIN-CONTAINING PROTEIN-RELATED"/>
    <property type="match status" value="1"/>
</dbReference>
<evidence type="ECO:0000313" key="4">
    <source>
        <dbReference type="Proteomes" id="UP000664521"/>
    </source>
</evidence>
<evidence type="ECO:0000313" key="3">
    <source>
        <dbReference type="EMBL" id="CAF9923705.1"/>
    </source>
</evidence>
<proteinExistence type="predicted"/>
<dbReference type="OrthoDB" id="6359816at2759"/>
<feature type="coiled-coil region" evidence="1">
    <location>
        <begin position="282"/>
        <end position="316"/>
    </location>
</feature>
<evidence type="ECO:0000259" key="2">
    <source>
        <dbReference type="PROSITE" id="PS50097"/>
    </source>
</evidence>